<dbReference type="Pfam" id="PF01485">
    <property type="entry name" value="IBR"/>
    <property type="match status" value="1"/>
</dbReference>
<keyword evidence="7" id="KW-0808">Transferase</keyword>
<dbReference type="PROSITE" id="PS50089">
    <property type="entry name" value="ZF_RING_2"/>
    <property type="match status" value="1"/>
</dbReference>
<evidence type="ECO:0000256" key="13">
    <source>
        <dbReference type="PROSITE-ProRule" id="PRU00175"/>
    </source>
</evidence>
<comment type="function">
    <text evidence="3">Might act as an E3 ubiquitin-protein ligase, or as part of E3 complex, which accepts ubiquitin from specific E2 ubiquitin-conjugating enzymes and then transfers it to substrates.</text>
</comment>
<organism evidence="17">
    <name type="scientific">Setaria italica</name>
    <name type="common">Foxtail millet</name>
    <name type="synonym">Panicum italicum</name>
    <dbReference type="NCBI Taxonomy" id="4555"/>
    <lineage>
        <taxon>Eukaryota</taxon>
        <taxon>Viridiplantae</taxon>
        <taxon>Streptophyta</taxon>
        <taxon>Embryophyta</taxon>
        <taxon>Tracheophyta</taxon>
        <taxon>Spermatophyta</taxon>
        <taxon>Magnoliopsida</taxon>
        <taxon>Liliopsida</taxon>
        <taxon>Poales</taxon>
        <taxon>Poaceae</taxon>
        <taxon>PACMAD clade</taxon>
        <taxon>Panicoideae</taxon>
        <taxon>Panicodae</taxon>
        <taxon>Paniceae</taxon>
        <taxon>Cenchrinae</taxon>
        <taxon>Setaria</taxon>
    </lineage>
</organism>
<dbReference type="InterPro" id="IPR013083">
    <property type="entry name" value="Znf_RING/FYVE/PHD"/>
</dbReference>
<proteinExistence type="inferred from homology"/>
<dbReference type="GO" id="GO:0008270">
    <property type="term" value="F:zinc ion binding"/>
    <property type="evidence" value="ECO:0007669"/>
    <property type="project" value="UniProtKB-KW"/>
</dbReference>
<keyword evidence="11" id="KW-0833">Ubl conjugation pathway</keyword>
<dbReference type="SUPFAM" id="SSF57850">
    <property type="entry name" value="RING/U-box"/>
    <property type="match status" value="3"/>
</dbReference>
<dbReference type="InterPro" id="IPR031127">
    <property type="entry name" value="E3_UB_ligase_RBR"/>
</dbReference>
<feature type="region of interest" description="Disordered" evidence="14">
    <location>
        <begin position="1"/>
        <end position="50"/>
    </location>
</feature>
<dbReference type="OrthoDB" id="10009520at2759"/>
<dbReference type="GO" id="GO:0061630">
    <property type="term" value="F:ubiquitin protein ligase activity"/>
    <property type="evidence" value="ECO:0007669"/>
    <property type="project" value="UniProtKB-EC"/>
</dbReference>
<dbReference type="Gene3D" id="1.20.120.1750">
    <property type="match status" value="1"/>
</dbReference>
<reference evidence="17" key="1">
    <citation type="journal article" date="2012" name="Nat. Biotechnol.">
        <title>Reference genome sequence of the model plant Setaria.</title>
        <authorList>
            <person name="Bennetzen J.L."/>
            <person name="Schmutz J."/>
            <person name="Wang H."/>
            <person name="Percifield R."/>
            <person name="Hawkins J."/>
            <person name="Pontaroli A.C."/>
            <person name="Estep M."/>
            <person name="Feng L."/>
            <person name="Vaughn J.N."/>
            <person name="Grimwood J."/>
            <person name="Jenkins J."/>
            <person name="Barry K."/>
            <person name="Lindquist E."/>
            <person name="Hellsten U."/>
            <person name="Deshpande S."/>
            <person name="Wang X."/>
            <person name="Wu X."/>
            <person name="Mitros T."/>
            <person name="Triplett J."/>
            <person name="Yang X."/>
            <person name="Ye C.Y."/>
            <person name="Mauro-Herrera M."/>
            <person name="Wang L."/>
            <person name="Li P."/>
            <person name="Sharma M."/>
            <person name="Sharma R."/>
            <person name="Ronald P.C."/>
            <person name="Panaud O."/>
            <person name="Kellogg E.A."/>
            <person name="Brutnell T.P."/>
            <person name="Doust A.N."/>
            <person name="Tuskan G.A."/>
            <person name="Rokhsar D."/>
            <person name="Devos K.M."/>
        </authorList>
    </citation>
    <scope>NUCLEOTIDE SEQUENCE [LARGE SCALE GENOMIC DNA]</scope>
    <source>
        <strain evidence="17">Yugu1</strain>
    </source>
</reference>
<comment type="pathway">
    <text evidence="4">Protein modification; protein ubiquitination.</text>
</comment>
<evidence type="ECO:0000256" key="5">
    <source>
        <dbReference type="ARBA" id="ARBA00005884"/>
    </source>
</evidence>
<evidence type="ECO:0000256" key="3">
    <source>
        <dbReference type="ARBA" id="ARBA00003976"/>
    </source>
</evidence>
<feature type="domain" description="RING-type" evidence="15">
    <location>
        <begin position="137"/>
        <end position="181"/>
    </location>
</feature>
<dbReference type="FunFam" id="1.20.120.1750:FF:000027">
    <property type="entry name" value="RBR-type E3 ubiquitin transferase"/>
    <property type="match status" value="1"/>
</dbReference>
<keyword evidence="9" id="KW-0677">Repeat</keyword>
<evidence type="ECO:0000256" key="14">
    <source>
        <dbReference type="SAM" id="MobiDB-lite"/>
    </source>
</evidence>
<dbReference type="STRING" id="4555.A0A368Q4M1"/>
<dbReference type="EC" id="2.3.2.31" evidence="6"/>
<evidence type="ECO:0000259" key="15">
    <source>
        <dbReference type="PROSITE" id="PS50089"/>
    </source>
</evidence>
<evidence type="ECO:0000313" key="17">
    <source>
        <dbReference type="EMBL" id="RCV12941.1"/>
    </source>
</evidence>
<feature type="domain" description="RING-type" evidence="16">
    <location>
        <begin position="133"/>
        <end position="345"/>
    </location>
</feature>
<dbReference type="PROSITE" id="PS00518">
    <property type="entry name" value="ZF_RING_1"/>
    <property type="match status" value="1"/>
</dbReference>
<evidence type="ECO:0000256" key="9">
    <source>
        <dbReference type="ARBA" id="ARBA00022737"/>
    </source>
</evidence>
<dbReference type="InterPro" id="IPR001841">
    <property type="entry name" value="Znf_RING"/>
</dbReference>
<evidence type="ECO:0000256" key="11">
    <source>
        <dbReference type="ARBA" id="ARBA00022786"/>
    </source>
</evidence>
<keyword evidence="8" id="KW-0479">Metal-binding</keyword>
<accession>A0A368Q4M1</accession>
<dbReference type="EMBL" id="CM003529">
    <property type="protein sequence ID" value="RCV12941.1"/>
    <property type="molecule type" value="Genomic_DNA"/>
</dbReference>
<evidence type="ECO:0000256" key="7">
    <source>
        <dbReference type="ARBA" id="ARBA00022679"/>
    </source>
</evidence>
<sequence>MARKSKEDDYCCDADDDDYEDYNSTDEDNVCQTDSEYGGVEDDGDEKPEECEKDYDFVTEDDVRRCQDEVTAEISDRLSVPRGFAAAFLRHCRWDAERLENEWFADERRVRGAVGLAAAGGLDGDVPTALNSLPLTCAICFDIYAPGEMRSAGCSHYYCHECWRGYIRAAVGNGARCLLLRCPGPGCTVPVVRELVDAAAAGEDRARYAMFVVRSFVEEGTSKYVRWCPGPGCTLAVRSESGSRLYEVTCKCKHVFCFRCGEDAHRPASCETTRAWVDKCRSDGETSSWVLANTKHCPECRRAIEKNQGCNHMTCGAPCYHQFCWLCLGSWADHSGNFFHCNRYAAAKSEFTEEKTRERQARASLERFLHYYERFTAHGASMKKAQEDLDNLRADGGGLYQLGDAIGVPPTELDFLLEAYARIVEARRVLRWTYAHVYHLDPARDNVEFYEYLQGEAEKSLERLHHCAEEERDLLKKDLYYYGAAIPAGYAAGKYMEFREKLCHLNLVTRNHFSTLVEGFESGMAEVVS</sequence>
<dbReference type="Pfam" id="PF22191">
    <property type="entry name" value="IBR_1"/>
    <property type="match status" value="1"/>
</dbReference>
<dbReference type="GO" id="GO:0016567">
    <property type="term" value="P:protein ubiquitination"/>
    <property type="evidence" value="ECO:0007669"/>
    <property type="project" value="InterPro"/>
</dbReference>
<keyword evidence="12" id="KW-0862">Zinc</keyword>
<gene>
    <name evidence="17" type="ORF">SETIT_2G307200v2</name>
</gene>
<comment type="similarity">
    <text evidence="5">Belongs to the RBR family. Ariadne subfamily.</text>
</comment>
<feature type="compositionally biased region" description="Acidic residues" evidence="14">
    <location>
        <begin position="10"/>
        <end position="29"/>
    </location>
</feature>
<evidence type="ECO:0000256" key="1">
    <source>
        <dbReference type="ARBA" id="ARBA00001798"/>
    </source>
</evidence>
<comment type="cofactor">
    <cofactor evidence="2">
        <name>Zn(2+)</name>
        <dbReference type="ChEBI" id="CHEBI:29105"/>
    </cofactor>
</comment>
<evidence type="ECO:0000256" key="4">
    <source>
        <dbReference type="ARBA" id="ARBA00004906"/>
    </source>
</evidence>
<evidence type="ECO:0000256" key="8">
    <source>
        <dbReference type="ARBA" id="ARBA00022723"/>
    </source>
</evidence>
<dbReference type="AlphaFoldDB" id="A0A368Q4M1"/>
<dbReference type="PANTHER" id="PTHR11685">
    <property type="entry name" value="RBR FAMILY RING FINGER AND IBR DOMAIN-CONTAINING"/>
    <property type="match status" value="1"/>
</dbReference>
<keyword evidence="10 13" id="KW-0863">Zinc-finger</keyword>
<dbReference type="InterPro" id="IPR017907">
    <property type="entry name" value="Znf_RING_CS"/>
</dbReference>
<dbReference type="InterPro" id="IPR002867">
    <property type="entry name" value="IBR_dom"/>
</dbReference>
<evidence type="ECO:0000256" key="2">
    <source>
        <dbReference type="ARBA" id="ARBA00001947"/>
    </source>
</evidence>
<dbReference type="KEGG" id="sita:101759422"/>
<evidence type="ECO:0000256" key="10">
    <source>
        <dbReference type="ARBA" id="ARBA00022771"/>
    </source>
</evidence>
<evidence type="ECO:0000256" key="12">
    <source>
        <dbReference type="ARBA" id="ARBA00022833"/>
    </source>
</evidence>
<comment type="catalytic activity">
    <reaction evidence="1">
        <text>[E2 ubiquitin-conjugating enzyme]-S-ubiquitinyl-L-cysteine + [acceptor protein]-L-lysine = [E2 ubiquitin-conjugating enzyme]-L-cysteine + [acceptor protein]-N(6)-ubiquitinyl-L-lysine.</text>
        <dbReference type="EC" id="2.3.2.31"/>
    </reaction>
</comment>
<dbReference type="PROSITE" id="PS51873">
    <property type="entry name" value="TRIAD"/>
    <property type="match status" value="1"/>
</dbReference>
<dbReference type="Gene3D" id="3.30.40.10">
    <property type="entry name" value="Zinc/RING finger domain, C3HC4 (zinc finger)"/>
    <property type="match status" value="1"/>
</dbReference>
<feature type="compositionally biased region" description="Acidic residues" evidence="14">
    <location>
        <begin position="39"/>
        <end position="50"/>
    </location>
</feature>
<dbReference type="CDD" id="cd20346">
    <property type="entry name" value="BRcat_RBR_ANKIB1"/>
    <property type="match status" value="1"/>
</dbReference>
<dbReference type="FunFam" id="3.30.40.10:FF:000019">
    <property type="entry name" value="RBR-type E3 ubiquitin transferase"/>
    <property type="match status" value="1"/>
</dbReference>
<name>A0A368Q4M1_SETIT</name>
<evidence type="ECO:0000256" key="6">
    <source>
        <dbReference type="ARBA" id="ARBA00012251"/>
    </source>
</evidence>
<reference evidence="17" key="2">
    <citation type="submission" date="2015-07" db="EMBL/GenBank/DDBJ databases">
        <authorList>
            <person name="Noorani M."/>
        </authorList>
    </citation>
    <scope>NUCLEOTIDE SEQUENCE</scope>
    <source>
        <strain evidence="17">Yugu1</strain>
    </source>
</reference>
<dbReference type="InterPro" id="IPR044066">
    <property type="entry name" value="TRIAD_supradom"/>
</dbReference>
<evidence type="ECO:0000259" key="16">
    <source>
        <dbReference type="PROSITE" id="PS51873"/>
    </source>
</evidence>
<protein>
    <recommendedName>
        <fullName evidence="6">RBR-type E3 ubiquitin transferase</fullName>
        <ecNumber evidence="6">2.3.2.31</ecNumber>
    </recommendedName>
</protein>
<dbReference type="SMART" id="SM00647">
    <property type="entry name" value="IBR"/>
    <property type="match status" value="2"/>
</dbReference>